<dbReference type="EMBL" id="UYYA01005049">
    <property type="protein sequence ID" value="VDM64044.1"/>
    <property type="molecule type" value="Genomic_DNA"/>
</dbReference>
<protein>
    <submittedName>
        <fullName evidence="4">Lipase_3 domain-containing protein</fullName>
    </submittedName>
</protein>
<feature type="domain" description="Fungal lipase-type" evidence="1">
    <location>
        <begin position="22"/>
        <end position="51"/>
    </location>
</feature>
<accession>A0A0R3Q0K3</accession>
<sequence length="88" mass="9939">MHTSYFGRRLNEYSTIPNTLCGYNITFTGHSLGGAIAALTAARTAMQGPDEAGYKDKVLHNRTAEKRRRIQFNLLVIPEKNCFLEHIQ</sequence>
<evidence type="ECO:0000313" key="3">
    <source>
        <dbReference type="Proteomes" id="UP000267027"/>
    </source>
</evidence>
<dbReference type="GO" id="GO:0006629">
    <property type="term" value="P:lipid metabolic process"/>
    <property type="evidence" value="ECO:0007669"/>
    <property type="project" value="InterPro"/>
</dbReference>
<dbReference type="Pfam" id="PF01764">
    <property type="entry name" value="Lipase_3"/>
    <property type="match status" value="1"/>
</dbReference>
<dbReference type="Gene3D" id="3.40.50.1820">
    <property type="entry name" value="alpha/beta hydrolase"/>
    <property type="match status" value="1"/>
</dbReference>
<evidence type="ECO:0000313" key="2">
    <source>
        <dbReference type="EMBL" id="VDM64044.1"/>
    </source>
</evidence>
<dbReference type="InterPro" id="IPR029058">
    <property type="entry name" value="AB_hydrolase_fold"/>
</dbReference>
<keyword evidence="3" id="KW-1185">Reference proteome</keyword>
<dbReference type="InterPro" id="IPR002921">
    <property type="entry name" value="Fungal_lipase-type"/>
</dbReference>
<evidence type="ECO:0000259" key="1">
    <source>
        <dbReference type="Pfam" id="PF01764"/>
    </source>
</evidence>
<dbReference type="SUPFAM" id="SSF53474">
    <property type="entry name" value="alpha/beta-Hydrolases"/>
    <property type="match status" value="1"/>
</dbReference>
<dbReference type="Proteomes" id="UP000267027">
    <property type="component" value="Unassembled WGS sequence"/>
</dbReference>
<dbReference type="AlphaFoldDB" id="A0A0R3Q0K3"/>
<gene>
    <name evidence="2" type="ORF">ACOC_LOCUS12459</name>
</gene>
<proteinExistence type="predicted"/>
<name>A0A0R3Q0K3_ANGCS</name>
<reference evidence="2 3" key="2">
    <citation type="submission" date="2018-11" db="EMBL/GenBank/DDBJ databases">
        <authorList>
            <consortium name="Pathogen Informatics"/>
        </authorList>
    </citation>
    <scope>NUCLEOTIDE SEQUENCE [LARGE SCALE GENOMIC DNA]</scope>
    <source>
        <strain evidence="2 3">Costa Rica</strain>
    </source>
</reference>
<evidence type="ECO:0000313" key="4">
    <source>
        <dbReference type="WBParaSite" id="ACOC_0001245801-mRNA-1"/>
    </source>
</evidence>
<reference evidence="4" key="1">
    <citation type="submission" date="2017-02" db="UniProtKB">
        <authorList>
            <consortium name="WormBaseParasite"/>
        </authorList>
    </citation>
    <scope>IDENTIFICATION</scope>
</reference>
<organism evidence="4">
    <name type="scientific">Angiostrongylus costaricensis</name>
    <name type="common">Nematode worm</name>
    <dbReference type="NCBI Taxonomy" id="334426"/>
    <lineage>
        <taxon>Eukaryota</taxon>
        <taxon>Metazoa</taxon>
        <taxon>Ecdysozoa</taxon>
        <taxon>Nematoda</taxon>
        <taxon>Chromadorea</taxon>
        <taxon>Rhabditida</taxon>
        <taxon>Rhabditina</taxon>
        <taxon>Rhabditomorpha</taxon>
        <taxon>Strongyloidea</taxon>
        <taxon>Metastrongylidae</taxon>
        <taxon>Angiostrongylus</taxon>
    </lineage>
</organism>
<dbReference type="WBParaSite" id="ACOC_0001245801-mRNA-1">
    <property type="protein sequence ID" value="ACOC_0001245801-mRNA-1"/>
    <property type="gene ID" value="ACOC_0001245801"/>
</dbReference>